<dbReference type="Gene3D" id="1.10.30.50">
    <property type="match status" value="1"/>
</dbReference>
<accession>A0ABQ3QEI3</accession>
<dbReference type="GO" id="GO:0004519">
    <property type="term" value="F:endonuclease activity"/>
    <property type="evidence" value="ECO:0007669"/>
    <property type="project" value="UniProtKB-KW"/>
</dbReference>
<evidence type="ECO:0000313" key="3">
    <source>
        <dbReference type="EMBL" id="GHI35676.1"/>
    </source>
</evidence>
<feature type="domain" description="ScoMcrA-like DNA sulfur-binding" evidence="2">
    <location>
        <begin position="28"/>
        <end position="173"/>
    </location>
</feature>
<evidence type="ECO:0000313" key="4">
    <source>
        <dbReference type="Proteomes" id="UP001050808"/>
    </source>
</evidence>
<dbReference type="PIRSF" id="PIRSF030850">
    <property type="entry name" value="UCP030850"/>
    <property type="match status" value="1"/>
</dbReference>
<dbReference type="Proteomes" id="UP001050808">
    <property type="component" value="Unassembled WGS sequence"/>
</dbReference>
<gene>
    <name evidence="3" type="ORF">Sviol_00840</name>
</gene>
<feature type="domain" description="HNH nuclease" evidence="1">
    <location>
        <begin position="206"/>
        <end position="259"/>
    </location>
</feature>
<dbReference type="InterPro" id="IPR058813">
    <property type="entry name" value="DNA-SBD_ScoMcrA"/>
</dbReference>
<organism evidence="3 4">
    <name type="scientific">Streptomyces violascens</name>
    <dbReference type="NCBI Taxonomy" id="67381"/>
    <lineage>
        <taxon>Bacteria</taxon>
        <taxon>Bacillati</taxon>
        <taxon>Actinomycetota</taxon>
        <taxon>Actinomycetes</taxon>
        <taxon>Kitasatosporales</taxon>
        <taxon>Streptomycetaceae</taxon>
        <taxon>Streptomyces</taxon>
    </lineage>
</organism>
<evidence type="ECO:0000259" key="2">
    <source>
        <dbReference type="Pfam" id="PF26340"/>
    </source>
</evidence>
<proteinExistence type="predicted"/>
<protein>
    <submittedName>
        <fullName evidence="3">HNH endonuclease</fullName>
    </submittedName>
</protein>
<dbReference type="InterPro" id="IPR003615">
    <property type="entry name" value="HNH_nuc"/>
</dbReference>
<dbReference type="EMBL" id="BNDY01000001">
    <property type="protein sequence ID" value="GHI35676.1"/>
    <property type="molecule type" value="Genomic_DNA"/>
</dbReference>
<sequence length="322" mass="35472">MAEPGQEASRPVRHDVRRRLSTISGMDWLERAAQLRQWSRGGVRAPHKPLLLLYALGRFQADAADELPYSAVEADLKHLLVEYGPPRVTTPAYPFHHLVSDGVWEVRTEHGPGSPGTGVRELRAHRATGRLAPDLQDALRREPSLLGRMARVLLDLHFPASLHQDLCDAVGLEPELAETAAPTTPGKRSRDRRMRETVLTAYEYQCAFCGYDGMIGTAPVGLEAAHVRWWAFDGPDDIDNGLCLCSLHHKLFDKGVLGIGDGHRILVSQRFIGRSKAAREHVTALAGRPLIGPQPGARPIAAAHRSWHTSQVFRGAPRPTIA</sequence>
<dbReference type="Pfam" id="PF26340">
    <property type="entry name" value="DNA-SBD_ScoMcrA"/>
    <property type="match status" value="1"/>
</dbReference>
<dbReference type="InterPro" id="IPR011396">
    <property type="entry name" value="PT_DNA_restrict"/>
</dbReference>
<name>A0ABQ3QEI3_9ACTN</name>
<dbReference type="CDD" id="cd00085">
    <property type="entry name" value="HNHc"/>
    <property type="match status" value="1"/>
</dbReference>
<keyword evidence="4" id="KW-1185">Reference proteome</keyword>
<comment type="caution">
    <text evidence="3">The sequence shown here is derived from an EMBL/GenBank/DDBJ whole genome shotgun (WGS) entry which is preliminary data.</text>
</comment>
<dbReference type="Pfam" id="PF13391">
    <property type="entry name" value="HNH_2"/>
    <property type="match status" value="1"/>
</dbReference>
<evidence type="ECO:0000259" key="1">
    <source>
        <dbReference type="Pfam" id="PF13391"/>
    </source>
</evidence>
<keyword evidence="3" id="KW-0378">Hydrolase</keyword>
<dbReference type="NCBIfam" id="NF045808">
    <property type="entry name" value="PT-DNA_restrict"/>
    <property type="match status" value="1"/>
</dbReference>
<keyword evidence="3" id="KW-0540">Nuclease</keyword>
<keyword evidence="3" id="KW-0255">Endonuclease</keyword>
<reference evidence="3" key="1">
    <citation type="submission" date="2024-05" db="EMBL/GenBank/DDBJ databases">
        <title>Whole genome shotgun sequence of Streptomyces violascens NBRC 12920.</title>
        <authorList>
            <person name="Komaki H."/>
            <person name="Tamura T."/>
        </authorList>
    </citation>
    <scope>NUCLEOTIDE SEQUENCE</scope>
    <source>
        <strain evidence="3">NBRC 12920</strain>
    </source>
</reference>